<evidence type="ECO:0000313" key="4">
    <source>
        <dbReference type="EMBL" id="ADK54905.1"/>
    </source>
</evidence>
<evidence type="ECO:0000256" key="2">
    <source>
        <dbReference type="ARBA" id="ARBA00022598"/>
    </source>
</evidence>
<dbReference type="Gene3D" id="3.30.300.30">
    <property type="match status" value="1"/>
</dbReference>
<evidence type="ECO:0000259" key="3">
    <source>
        <dbReference type="Pfam" id="PF00501"/>
    </source>
</evidence>
<dbReference type="FunFam" id="3.40.50.12780:FF:000013">
    <property type="entry name" value="Long-chain-fatty-acid--AMP ligase FadD32"/>
    <property type="match status" value="1"/>
</dbReference>
<sequence>MVELRTAESIPAVLRKHAENTPDRNASAFVTHLDDPTGVTWLSYAELDRRARAAAVQFSAHAAPGDRMLLLHPAGPDFLIALLGCLYAGLVAVPSPLPGRFSHQRRRLRLIAADADVAAVLTADEVHGEVAGWAAEQELGAVPVLTLDSTADADAWTPPALSQETVAVLQYTSGSTGDPKGVVIDHGNILHNAATTIAVTAMRPGCAVGGWLPHFHDMGLMGLLLPPLLAGAASVTTSPMAFLKRPLLWLRMIDRFDIEISAAPDFAYDLCVAKVTDAQLAEIDLSRWRVAIDGSEPVRAAVLTRFQERFAAAGLRPEAVTPSFGMAEATLFVSGAPDTPFVIRRADTDLLARNQFRPAAGDRPGRDLVACGAPVDIEVRIVDPDTAEVLADGQVGEIWLRGRSIGRGYWGRDAGTAGFGAVTSTGDAGYLRTGDLGTLFEGQLYVTGRRKDMLVLRGRNYYPQDIEHELRVHHPELSGRVGACFSVRSRDEAGGGGEVLVVTHEVRGISDPDRLRTLAAAMRLTVAREFGVPGAAVLLLRPGAVARTTSGKIQRAAMRQLFEAGALEPVAEDVDHRHVAGPVAVAAR</sequence>
<dbReference type="InterPro" id="IPR000873">
    <property type="entry name" value="AMP-dep_synth/lig_dom"/>
</dbReference>
<dbReference type="GO" id="GO:0005886">
    <property type="term" value="C:plasma membrane"/>
    <property type="evidence" value="ECO:0007669"/>
    <property type="project" value="TreeGrafter"/>
</dbReference>
<organism evidence="4">
    <name type="scientific">uncultured soil bacterium</name>
    <dbReference type="NCBI Taxonomy" id="164851"/>
    <lineage>
        <taxon>Bacteria</taxon>
        <taxon>environmental samples</taxon>
    </lineage>
</organism>
<dbReference type="InterPro" id="IPR040097">
    <property type="entry name" value="FAAL/FAAC"/>
</dbReference>
<dbReference type="InterPro" id="IPR042099">
    <property type="entry name" value="ANL_N_sf"/>
</dbReference>
<evidence type="ECO:0000256" key="1">
    <source>
        <dbReference type="ARBA" id="ARBA00006432"/>
    </source>
</evidence>
<accession>E2D2P1</accession>
<reference evidence="4" key="1">
    <citation type="journal article" date="2010" name="Biopolymers">
        <title>Cloning large natural product gene clusters from the environment: piecing environmental DNA gene clusters back together with TAR.</title>
        <authorList>
            <person name="Kim J.H."/>
            <person name="Feng Z."/>
            <person name="Bauer J.D."/>
            <person name="Kallifidas D."/>
            <person name="Calle P.Y."/>
            <person name="Brady S.F."/>
        </authorList>
    </citation>
    <scope>NUCLEOTIDE SEQUENCE</scope>
</reference>
<dbReference type="Pfam" id="PF00501">
    <property type="entry name" value="AMP-binding"/>
    <property type="match status" value="1"/>
</dbReference>
<dbReference type="AlphaFoldDB" id="E2D2P1"/>
<dbReference type="InterPro" id="IPR020845">
    <property type="entry name" value="AMP-binding_CS"/>
</dbReference>
<dbReference type="SUPFAM" id="SSF56801">
    <property type="entry name" value="Acetyl-CoA synthetase-like"/>
    <property type="match status" value="1"/>
</dbReference>
<dbReference type="GO" id="GO:0070566">
    <property type="term" value="F:adenylyltransferase activity"/>
    <property type="evidence" value="ECO:0007669"/>
    <property type="project" value="TreeGrafter"/>
</dbReference>
<dbReference type="PANTHER" id="PTHR22754">
    <property type="entry name" value="DISCO-INTERACTING PROTEIN 2 DIP2 -RELATED"/>
    <property type="match status" value="1"/>
</dbReference>
<proteinExistence type="inferred from homology"/>
<dbReference type="GO" id="GO:0071766">
    <property type="term" value="P:Actinobacterium-type cell wall biogenesis"/>
    <property type="evidence" value="ECO:0007669"/>
    <property type="project" value="UniProtKB-ARBA"/>
</dbReference>
<name>E2D2P1_9BACT</name>
<dbReference type="InterPro" id="IPR045851">
    <property type="entry name" value="AMP-bd_C_sf"/>
</dbReference>
<dbReference type="GO" id="GO:0006633">
    <property type="term" value="P:fatty acid biosynthetic process"/>
    <property type="evidence" value="ECO:0007669"/>
    <property type="project" value="TreeGrafter"/>
</dbReference>
<dbReference type="CDD" id="cd05931">
    <property type="entry name" value="FAAL"/>
    <property type="match status" value="1"/>
</dbReference>
<comment type="similarity">
    <text evidence="1">Belongs to the ATP-dependent AMP-binding enzyme family.</text>
</comment>
<dbReference type="GO" id="GO:0016874">
    <property type="term" value="F:ligase activity"/>
    <property type="evidence" value="ECO:0007669"/>
    <property type="project" value="UniProtKB-KW"/>
</dbReference>
<dbReference type="EMBL" id="GQ475284">
    <property type="protein sequence ID" value="ADK54905.1"/>
    <property type="molecule type" value="Genomic_DNA"/>
</dbReference>
<feature type="domain" description="AMP-dependent synthetase/ligase" evidence="3">
    <location>
        <begin position="15"/>
        <end position="410"/>
    </location>
</feature>
<dbReference type="PROSITE" id="PS00455">
    <property type="entry name" value="AMP_BINDING"/>
    <property type="match status" value="1"/>
</dbReference>
<dbReference type="PANTHER" id="PTHR22754:SF32">
    <property type="entry name" value="DISCO-INTERACTING PROTEIN 2"/>
    <property type="match status" value="1"/>
</dbReference>
<protein>
    <submittedName>
        <fullName evidence="4">Acyl-CoA synthase</fullName>
    </submittedName>
</protein>
<dbReference type="Gene3D" id="3.40.50.12780">
    <property type="entry name" value="N-terminal domain of ligase-like"/>
    <property type="match status" value="1"/>
</dbReference>
<keyword evidence="2" id="KW-0436">Ligase</keyword>